<dbReference type="EMBL" id="JABWDY010022256">
    <property type="protein sequence ID" value="KAF5191855.1"/>
    <property type="molecule type" value="Genomic_DNA"/>
</dbReference>
<evidence type="ECO:0000259" key="1">
    <source>
        <dbReference type="Pfam" id="PF23622"/>
    </source>
</evidence>
<dbReference type="SUPFAM" id="SSF52047">
    <property type="entry name" value="RNI-like"/>
    <property type="match status" value="1"/>
</dbReference>
<gene>
    <name evidence="2" type="ORF">FRX31_018558</name>
</gene>
<dbReference type="Proteomes" id="UP000554482">
    <property type="component" value="Unassembled WGS sequence"/>
</dbReference>
<dbReference type="InterPro" id="IPR055357">
    <property type="entry name" value="LRR_At1g61320_AtMIF1"/>
</dbReference>
<feature type="domain" description="At1g61320/AtMIF1 LRR" evidence="1">
    <location>
        <begin position="29"/>
        <end position="247"/>
    </location>
</feature>
<organism evidence="2 3">
    <name type="scientific">Thalictrum thalictroides</name>
    <name type="common">Rue-anemone</name>
    <name type="synonym">Anemone thalictroides</name>
    <dbReference type="NCBI Taxonomy" id="46969"/>
    <lineage>
        <taxon>Eukaryota</taxon>
        <taxon>Viridiplantae</taxon>
        <taxon>Streptophyta</taxon>
        <taxon>Embryophyta</taxon>
        <taxon>Tracheophyta</taxon>
        <taxon>Spermatophyta</taxon>
        <taxon>Magnoliopsida</taxon>
        <taxon>Ranunculales</taxon>
        <taxon>Ranunculaceae</taxon>
        <taxon>Thalictroideae</taxon>
        <taxon>Thalictrum</taxon>
    </lineage>
</organism>
<protein>
    <recommendedName>
        <fullName evidence="1">At1g61320/AtMIF1 LRR domain-containing protein</fullName>
    </recommendedName>
</protein>
<dbReference type="InterPro" id="IPR032675">
    <property type="entry name" value="LRR_dom_sf"/>
</dbReference>
<evidence type="ECO:0000313" key="3">
    <source>
        <dbReference type="Proteomes" id="UP000554482"/>
    </source>
</evidence>
<dbReference type="OrthoDB" id="594804at2759"/>
<dbReference type="Gene3D" id="3.80.10.10">
    <property type="entry name" value="Ribonuclease Inhibitor"/>
    <property type="match status" value="1"/>
</dbReference>
<dbReference type="Pfam" id="PF23622">
    <property type="entry name" value="LRR_At1g61320_AtMIF1"/>
    <property type="match status" value="1"/>
</dbReference>
<dbReference type="AlphaFoldDB" id="A0A7J6W686"/>
<name>A0A7J6W686_THATH</name>
<keyword evidence="3" id="KW-1185">Reference proteome</keyword>
<proteinExistence type="predicted"/>
<dbReference type="PANTHER" id="PTHR34145:SF75">
    <property type="entry name" value="FBD DOMAIN-CONTAINING PROTEIN"/>
    <property type="match status" value="1"/>
</dbReference>
<comment type="caution">
    <text evidence="2">The sequence shown here is derived from an EMBL/GenBank/DDBJ whole genome shotgun (WGS) entry which is preliminary data.</text>
</comment>
<evidence type="ECO:0000313" key="2">
    <source>
        <dbReference type="EMBL" id="KAF5191855.1"/>
    </source>
</evidence>
<reference evidence="2 3" key="1">
    <citation type="submission" date="2020-06" db="EMBL/GenBank/DDBJ databases">
        <title>Transcriptomic and genomic resources for Thalictrum thalictroides and T. hernandezii: Facilitating candidate gene discovery in an emerging model plant lineage.</title>
        <authorList>
            <person name="Arias T."/>
            <person name="Riano-Pachon D.M."/>
            <person name="Di Stilio V.S."/>
        </authorList>
    </citation>
    <scope>NUCLEOTIDE SEQUENCE [LARGE SCALE GENOMIC DNA]</scope>
    <source>
        <strain evidence="3">cv. WT478/WT964</strain>
        <tissue evidence="2">Leaves</tissue>
    </source>
</reference>
<accession>A0A7J6W686</accession>
<sequence>MLTMREGASMSRWRNLWSSSVSCLNFDAGTRIDTLRICYFLGKKSSSDIDRWVDLAAAQGVHKLIIDLDLTKFGLILDMGKLYKFPFCFFARGNGSTLIHLHLASCVFKLPRHFEAFNSLLSLDLERTCLTEKDVRNILSNCSSLEWLSIRLCQFLNTTSLKFAAPSQRLKHLAILNCSNFSEIEVEATKLISFEYEGLAVNSKMSHELLAHTWVFRMEQPCKENILPAKLPTFTNLKRLVFSVMTESRKNLLELTSLLEVCPSLQKLELDLYVSCNSEDVQTKVSRNSGSFHSNL</sequence>
<dbReference type="InterPro" id="IPR053772">
    <property type="entry name" value="At1g61320/At1g61330-like"/>
</dbReference>
<dbReference type="PANTHER" id="PTHR34145">
    <property type="entry name" value="OS02G0105600 PROTEIN"/>
    <property type="match status" value="1"/>
</dbReference>